<organism evidence="3 4">
    <name type="scientific">Raineyella fluvialis</name>
    <dbReference type="NCBI Taxonomy" id="2662261"/>
    <lineage>
        <taxon>Bacteria</taxon>
        <taxon>Bacillati</taxon>
        <taxon>Actinomycetota</taxon>
        <taxon>Actinomycetes</taxon>
        <taxon>Propionibacteriales</taxon>
        <taxon>Propionibacteriaceae</taxon>
        <taxon>Raineyella</taxon>
    </lineage>
</organism>
<keyword evidence="2" id="KW-1133">Transmembrane helix</keyword>
<dbReference type="KEGG" id="rain:Rai3103_15465"/>
<gene>
    <name evidence="3" type="ORF">Rai3103_15465</name>
</gene>
<dbReference type="Proteomes" id="UP000386847">
    <property type="component" value="Chromosome"/>
</dbReference>
<feature type="compositionally biased region" description="Low complexity" evidence="1">
    <location>
        <begin position="11"/>
        <end position="26"/>
    </location>
</feature>
<feature type="transmembrane region" description="Helical" evidence="2">
    <location>
        <begin position="106"/>
        <end position="127"/>
    </location>
</feature>
<accession>A0A5Q2FJF8</accession>
<feature type="compositionally biased region" description="Pro residues" evidence="1">
    <location>
        <begin position="34"/>
        <end position="43"/>
    </location>
</feature>
<dbReference type="AlphaFoldDB" id="A0A5Q2FJF8"/>
<dbReference type="RefSeq" id="WP_153573324.1">
    <property type="nucleotide sequence ID" value="NZ_CP045725.1"/>
</dbReference>
<keyword evidence="2" id="KW-0812">Transmembrane</keyword>
<protein>
    <submittedName>
        <fullName evidence="3">Uncharacterized protein</fullName>
    </submittedName>
</protein>
<keyword evidence="2" id="KW-0472">Membrane</keyword>
<feature type="compositionally biased region" description="Low complexity" evidence="1">
    <location>
        <begin position="85"/>
        <end position="94"/>
    </location>
</feature>
<evidence type="ECO:0000313" key="4">
    <source>
        <dbReference type="Proteomes" id="UP000386847"/>
    </source>
</evidence>
<feature type="compositionally biased region" description="Basic residues" evidence="1">
    <location>
        <begin position="95"/>
        <end position="104"/>
    </location>
</feature>
<evidence type="ECO:0000256" key="2">
    <source>
        <dbReference type="SAM" id="Phobius"/>
    </source>
</evidence>
<sequence length="433" mass="44564">MTAPPQPSSPRPGAAGLPPAAPFGADPIEHPPAQGGPPTPPMTPLAEHTTAVLPSVPAAPGEDELPATPPPSPRGTQVPGRGPVAAPIPTTNAPRRARPPRRGRRLPKVVVGTVLALVLLAGALLTWRSAVGREYDTRLTTDRAAARQVAEAYLGALRDANAAAALDTAATRPRNASLLTDDTLRGSQASGGVTGIRVGEATVAHDATTRVVGDTGTVQAHYLIGGKPVDVQLPVTRVGSRWKMSAVTARVDLGGPPTRSVDGKVPEASTVDLFPGTYRIATTSTYVTLAQPDLVVTAPDPVGDTAKHWSGGSPSLSADAKDRILRAAQASLSACLGQKSLNPAGCPIAITTGPAISVNEATIAYTLLDDPWQGVEVAYEDSTGGATGRVPLHYRLDAAATNGSVEGVVRQDYRYDATFVADLTGTDPAISWK</sequence>
<keyword evidence="4" id="KW-1185">Reference proteome</keyword>
<dbReference type="EMBL" id="CP045725">
    <property type="protein sequence ID" value="QGF24795.1"/>
    <property type="molecule type" value="Genomic_DNA"/>
</dbReference>
<evidence type="ECO:0000313" key="3">
    <source>
        <dbReference type="EMBL" id="QGF24795.1"/>
    </source>
</evidence>
<proteinExistence type="predicted"/>
<feature type="compositionally biased region" description="Pro residues" evidence="1">
    <location>
        <begin position="1"/>
        <end position="10"/>
    </location>
</feature>
<feature type="region of interest" description="Disordered" evidence="1">
    <location>
        <begin position="1"/>
        <end position="104"/>
    </location>
</feature>
<evidence type="ECO:0000256" key="1">
    <source>
        <dbReference type="SAM" id="MobiDB-lite"/>
    </source>
</evidence>
<reference evidence="3 4" key="1">
    <citation type="submission" date="2019-10" db="EMBL/GenBank/DDBJ databases">
        <title>Genomic analysis of Raineyella sp. CBA3103.</title>
        <authorList>
            <person name="Roh S.W."/>
        </authorList>
    </citation>
    <scope>NUCLEOTIDE SEQUENCE [LARGE SCALE GENOMIC DNA]</scope>
    <source>
        <strain evidence="3 4">CBA3103</strain>
    </source>
</reference>
<name>A0A5Q2FJF8_9ACTN</name>